<sequence length="350" mass="39927">MNKKLMVDLKKTVDYSYFIYFRPFVPDYENAYFLIDSNVYHFHKYRFNSLENVFIFESSEKNKNFDNVQKVLSWLRENRCKRHDTLVVVGGGIVGDLGGFAASIYMRGINFVQVPTTLLSMVDSSVGGKTGINFHDTKNLIGAFKQPIEVVIDTSFLDTLPEVEYQNGLAEVLKYGLMFDKQFADFLNDNYDSILNKTNDNVIADMIYKCCKIKGEVVKEDEFEQGIRKFLNFGHTIGHAIEVDSDHKIKHGYAVAIGMYLESLIGMELGELDEDTVYYVKKLLLRYNFDIDYKIKDSFRFLDALTGDKKAESYGIVLSLTNPIGAGKIIKGVSIDFVMKILKKYGVLNG</sequence>
<organism evidence="15 16">
    <name type="scientific">Deferribacter desulfuricans (strain DSM 14783 / JCM 11476 / NBRC 101012 / SSM1)</name>
    <dbReference type="NCBI Taxonomy" id="639282"/>
    <lineage>
        <taxon>Bacteria</taxon>
        <taxon>Pseudomonadati</taxon>
        <taxon>Deferribacterota</taxon>
        <taxon>Deferribacteres</taxon>
        <taxon>Deferribacterales</taxon>
        <taxon>Deferribacteraceae</taxon>
        <taxon>Deferribacter</taxon>
    </lineage>
</organism>
<dbReference type="GO" id="GO:0005737">
    <property type="term" value="C:cytoplasm"/>
    <property type="evidence" value="ECO:0007669"/>
    <property type="project" value="InterPro"/>
</dbReference>
<dbReference type="InterPro" id="IPR050071">
    <property type="entry name" value="Dehydroquinate_synthase"/>
</dbReference>
<comment type="cofactor">
    <cofactor evidence="2">
        <name>Co(2+)</name>
        <dbReference type="ChEBI" id="CHEBI:48828"/>
    </cofactor>
</comment>
<dbReference type="PIRSF" id="PIRSF001455">
    <property type="entry name" value="DHQ_synth"/>
    <property type="match status" value="1"/>
</dbReference>
<dbReference type="GO" id="GO:0009423">
    <property type="term" value="P:chorismate biosynthetic process"/>
    <property type="evidence" value="ECO:0007669"/>
    <property type="project" value="UniProtKB-UniRule"/>
</dbReference>
<keyword evidence="5" id="KW-0479">Metal-binding</keyword>
<evidence type="ECO:0000256" key="6">
    <source>
        <dbReference type="ARBA" id="ARBA00022741"/>
    </source>
</evidence>
<dbReference type="KEGG" id="ddf:DEFDS_0450"/>
<name>D3PBH1_DEFDS</name>
<evidence type="ECO:0000256" key="12">
    <source>
        <dbReference type="SAM" id="Phobius"/>
    </source>
</evidence>
<dbReference type="PANTHER" id="PTHR43622:SF1">
    <property type="entry name" value="3-DEHYDROQUINATE SYNTHASE"/>
    <property type="match status" value="1"/>
</dbReference>
<dbReference type="GO" id="GO:0046872">
    <property type="term" value="F:metal ion binding"/>
    <property type="evidence" value="ECO:0007669"/>
    <property type="project" value="UniProtKB-KW"/>
</dbReference>
<dbReference type="InterPro" id="IPR016037">
    <property type="entry name" value="DHQ_synth_AroB"/>
</dbReference>
<comment type="cofactor">
    <cofactor evidence="3">
        <name>Zn(2+)</name>
        <dbReference type="ChEBI" id="CHEBI:29105"/>
    </cofactor>
</comment>
<evidence type="ECO:0000256" key="10">
    <source>
        <dbReference type="ARBA" id="ARBA00023285"/>
    </source>
</evidence>
<feature type="transmembrane region" description="Helical" evidence="12">
    <location>
        <begin position="86"/>
        <end position="106"/>
    </location>
</feature>
<accession>D3PBH1</accession>
<keyword evidence="12" id="KW-1133">Transmembrane helix</keyword>
<feature type="domain" description="3-dehydroquinate synthase N-terminal" evidence="13">
    <location>
        <begin position="55"/>
        <end position="166"/>
    </location>
</feature>
<evidence type="ECO:0000256" key="11">
    <source>
        <dbReference type="NCBIfam" id="TIGR01357"/>
    </source>
</evidence>
<evidence type="ECO:0000313" key="15">
    <source>
        <dbReference type="EMBL" id="BAI79944.1"/>
    </source>
</evidence>
<keyword evidence="12" id="KW-0472">Membrane</keyword>
<keyword evidence="7" id="KW-0862">Zinc</keyword>
<dbReference type="HOGENOM" id="CLU_001201_0_2_0"/>
<keyword evidence="12" id="KW-0812">Transmembrane</keyword>
<dbReference type="InterPro" id="IPR056179">
    <property type="entry name" value="DHQS_C"/>
</dbReference>
<evidence type="ECO:0000256" key="5">
    <source>
        <dbReference type="ARBA" id="ARBA00022723"/>
    </source>
</evidence>
<dbReference type="OrthoDB" id="9806583at2"/>
<comment type="function">
    <text evidence="4">Catalyzes the conversion of 3-deoxy-D-arabino-heptulosonate 7-phosphate (DAHP) to dehydroquinate (DHQ).</text>
</comment>
<proteinExistence type="predicted"/>
<keyword evidence="6" id="KW-0547">Nucleotide-binding</keyword>
<evidence type="ECO:0000256" key="7">
    <source>
        <dbReference type="ARBA" id="ARBA00022833"/>
    </source>
</evidence>
<dbReference type="eggNOG" id="COG0337">
    <property type="taxonomic scope" value="Bacteria"/>
</dbReference>
<dbReference type="FunFam" id="3.40.50.1970:FF:000007">
    <property type="entry name" value="Pentafunctional AROM polypeptide"/>
    <property type="match status" value="1"/>
</dbReference>
<dbReference type="NCBIfam" id="TIGR01357">
    <property type="entry name" value="aroB"/>
    <property type="match status" value="1"/>
</dbReference>
<evidence type="ECO:0000256" key="1">
    <source>
        <dbReference type="ARBA" id="ARBA00001911"/>
    </source>
</evidence>
<dbReference type="SUPFAM" id="SSF56796">
    <property type="entry name" value="Dehydroquinate synthase-like"/>
    <property type="match status" value="1"/>
</dbReference>
<evidence type="ECO:0000256" key="4">
    <source>
        <dbReference type="ARBA" id="ARBA00003485"/>
    </source>
</evidence>
<reference evidence="15 16" key="1">
    <citation type="journal article" date="2010" name="DNA Res.">
        <title>Bacterial lifestyle in a deep-sea hydrothermal vent chimney revealed by the genome sequence of the thermophilic bacterium Deferribacter desulfuricans SSM1.</title>
        <authorList>
            <person name="Takaki Y."/>
            <person name="Shimamura S."/>
            <person name="Nakagawa S."/>
            <person name="Fukuhara Y."/>
            <person name="Horikawa H."/>
            <person name="Ankai A."/>
            <person name="Harada T."/>
            <person name="Hosoyama A."/>
            <person name="Oguchi A."/>
            <person name="Fukui S."/>
            <person name="Fujita N."/>
            <person name="Takami H."/>
            <person name="Takai K."/>
        </authorList>
    </citation>
    <scope>NUCLEOTIDE SEQUENCE [LARGE SCALE GENOMIC DNA]</scope>
    <source>
        <strain evidence="16">DSM 14783 / JCM 11476 / NBRC 101012 / SSM1</strain>
    </source>
</reference>
<keyword evidence="16" id="KW-1185">Reference proteome</keyword>
<evidence type="ECO:0000256" key="9">
    <source>
        <dbReference type="ARBA" id="ARBA00023239"/>
    </source>
</evidence>
<dbReference type="GO" id="GO:0000166">
    <property type="term" value="F:nucleotide binding"/>
    <property type="evidence" value="ECO:0007669"/>
    <property type="project" value="UniProtKB-KW"/>
</dbReference>
<gene>
    <name evidence="15" type="primary">aroB</name>
    <name evidence="15" type="ordered locus">DEFDS_0450</name>
</gene>
<dbReference type="STRING" id="639282.DEFDS_0450"/>
<dbReference type="GO" id="GO:0003856">
    <property type="term" value="F:3-dehydroquinate synthase activity"/>
    <property type="evidence" value="ECO:0007669"/>
    <property type="project" value="UniProtKB-UniRule"/>
</dbReference>
<keyword evidence="9 15" id="KW-0456">Lyase</keyword>
<dbReference type="Gene3D" id="3.40.50.1970">
    <property type="match status" value="1"/>
</dbReference>
<evidence type="ECO:0000259" key="14">
    <source>
        <dbReference type="Pfam" id="PF24621"/>
    </source>
</evidence>
<dbReference type="Proteomes" id="UP000001520">
    <property type="component" value="Chromosome"/>
</dbReference>
<keyword evidence="8" id="KW-0520">NAD</keyword>
<evidence type="ECO:0000256" key="2">
    <source>
        <dbReference type="ARBA" id="ARBA00001941"/>
    </source>
</evidence>
<dbReference type="GO" id="GO:0009073">
    <property type="term" value="P:aromatic amino acid family biosynthetic process"/>
    <property type="evidence" value="ECO:0007669"/>
    <property type="project" value="InterPro"/>
</dbReference>
<dbReference type="EMBL" id="AP011529">
    <property type="protein sequence ID" value="BAI79944.1"/>
    <property type="molecule type" value="Genomic_DNA"/>
</dbReference>
<comment type="cofactor">
    <cofactor evidence="1">
        <name>NAD(+)</name>
        <dbReference type="ChEBI" id="CHEBI:57540"/>
    </cofactor>
</comment>
<dbReference type="EC" id="4.2.3.4" evidence="11"/>
<evidence type="ECO:0000259" key="13">
    <source>
        <dbReference type="Pfam" id="PF01761"/>
    </source>
</evidence>
<dbReference type="PANTHER" id="PTHR43622">
    <property type="entry name" value="3-DEHYDROQUINATE SYNTHASE"/>
    <property type="match status" value="1"/>
</dbReference>
<protein>
    <recommendedName>
        <fullName evidence="11">3-dehydroquinate synthase</fullName>
        <ecNumber evidence="11">4.2.3.4</ecNumber>
    </recommendedName>
</protein>
<keyword evidence="10" id="KW-0170">Cobalt</keyword>
<dbReference type="AlphaFoldDB" id="D3PBH1"/>
<dbReference type="Pfam" id="PF01761">
    <property type="entry name" value="DHQ_synthase"/>
    <property type="match status" value="1"/>
</dbReference>
<evidence type="ECO:0000256" key="8">
    <source>
        <dbReference type="ARBA" id="ARBA00023027"/>
    </source>
</evidence>
<dbReference type="CDD" id="cd08195">
    <property type="entry name" value="DHQS"/>
    <property type="match status" value="1"/>
</dbReference>
<dbReference type="Gene3D" id="1.20.1090.10">
    <property type="entry name" value="Dehydroquinate synthase-like - alpha domain"/>
    <property type="match status" value="1"/>
</dbReference>
<dbReference type="RefSeq" id="WP_013007192.1">
    <property type="nucleotide sequence ID" value="NC_013939.1"/>
</dbReference>
<dbReference type="InterPro" id="IPR030963">
    <property type="entry name" value="DHQ_synth_fam"/>
</dbReference>
<feature type="domain" description="3-dehydroquinate synthase C-terminal" evidence="14">
    <location>
        <begin position="168"/>
        <end position="311"/>
    </location>
</feature>
<evidence type="ECO:0000256" key="3">
    <source>
        <dbReference type="ARBA" id="ARBA00001947"/>
    </source>
</evidence>
<evidence type="ECO:0000313" key="16">
    <source>
        <dbReference type="Proteomes" id="UP000001520"/>
    </source>
</evidence>
<dbReference type="Pfam" id="PF24621">
    <property type="entry name" value="DHQS_C"/>
    <property type="match status" value="1"/>
</dbReference>
<dbReference type="InterPro" id="IPR030960">
    <property type="entry name" value="DHQS/DOIS_N"/>
</dbReference>